<dbReference type="GO" id="GO:0009055">
    <property type="term" value="F:electron transfer activity"/>
    <property type="evidence" value="ECO:0007669"/>
    <property type="project" value="InterPro"/>
</dbReference>
<dbReference type="PRINTS" id="PR00604">
    <property type="entry name" value="CYTCHRMECIAB"/>
</dbReference>
<dbReference type="GO" id="GO:0020037">
    <property type="term" value="F:heme binding"/>
    <property type="evidence" value="ECO:0007669"/>
    <property type="project" value="InterPro"/>
</dbReference>
<keyword evidence="5 6" id="KW-0408">Iron</keyword>
<comment type="caution">
    <text evidence="9">The sequence shown here is derived from an EMBL/GenBank/DDBJ whole genome shotgun (WGS) entry which is preliminary data.</text>
</comment>
<dbReference type="InterPro" id="IPR036909">
    <property type="entry name" value="Cyt_c-like_dom_sf"/>
</dbReference>
<accession>A0A9X1Y4K6</accession>
<feature type="chain" id="PRO_5040857246" evidence="7">
    <location>
        <begin position="24"/>
        <end position="130"/>
    </location>
</feature>
<evidence type="ECO:0000313" key="9">
    <source>
        <dbReference type="EMBL" id="MCK8782935.1"/>
    </source>
</evidence>
<feature type="domain" description="Cytochrome c" evidence="8">
    <location>
        <begin position="30"/>
        <end position="130"/>
    </location>
</feature>
<dbReference type="SUPFAM" id="SSF46626">
    <property type="entry name" value="Cytochrome c"/>
    <property type="match status" value="1"/>
</dbReference>
<dbReference type="EMBL" id="JALPRX010000003">
    <property type="protein sequence ID" value="MCK8782935.1"/>
    <property type="molecule type" value="Genomic_DNA"/>
</dbReference>
<dbReference type="GO" id="GO:0046872">
    <property type="term" value="F:metal ion binding"/>
    <property type="evidence" value="ECO:0007669"/>
    <property type="project" value="UniProtKB-KW"/>
</dbReference>
<evidence type="ECO:0000259" key="8">
    <source>
        <dbReference type="PROSITE" id="PS51007"/>
    </source>
</evidence>
<evidence type="ECO:0000313" key="10">
    <source>
        <dbReference type="Proteomes" id="UP001139516"/>
    </source>
</evidence>
<evidence type="ECO:0000256" key="3">
    <source>
        <dbReference type="ARBA" id="ARBA00022723"/>
    </source>
</evidence>
<dbReference type="PROSITE" id="PS51007">
    <property type="entry name" value="CYTC"/>
    <property type="match status" value="1"/>
</dbReference>
<feature type="signal peptide" evidence="7">
    <location>
        <begin position="1"/>
        <end position="23"/>
    </location>
</feature>
<evidence type="ECO:0000256" key="5">
    <source>
        <dbReference type="ARBA" id="ARBA00023004"/>
    </source>
</evidence>
<name>A0A9X1Y4K6_9PROT</name>
<evidence type="ECO:0000256" key="2">
    <source>
        <dbReference type="ARBA" id="ARBA00022617"/>
    </source>
</evidence>
<keyword evidence="3 6" id="KW-0479">Metal-binding</keyword>
<dbReference type="InterPro" id="IPR009056">
    <property type="entry name" value="Cyt_c-like_dom"/>
</dbReference>
<keyword evidence="7" id="KW-0732">Signal</keyword>
<keyword evidence="4" id="KW-0249">Electron transport</keyword>
<gene>
    <name evidence="9" type="ORF">M0638_00885</name>
</gene>
<sequence>MRVRIAGPLLALACAWGAPPAAAQPAPGAAATPDGATLFRRQCMACHSVNAGDPPRQGPNLAGVFGRKPGSVTGFRYSAGYAAADFVWDEAHLDSYLANPQAVIPGSVMAYRQNNPATRQVIIAWLKEQN</sequence>
<dbReference type="AlphaFoldDB" id="A0A9X1Y4K6"/>
<evidence type="ECO:0000256" key="1">
    <source>
        <dbReference type="ARBA" id="ARBA00022448"/>
    </source>
</evidence>
<dbReference type="InterPro" id="IPR002327">
    <property type="entry name" value="Cyt_c_1A/1B"/>
</dbReference>
<organism evidence="9 10">
    <name type="scientific">Roseomonas acroporae</name>
    <dbReference type="NCBI Taxonomy" id="2937791"/>
    <lineage>
        <taxon>Bacteria</taxon>
        <taxon>Pseudomonadati</taxon>
        <taxon>Pseudomonadota</taxon>
        <taxon>Alphaproteobacteria</taxon>
        <taxon>Acetobacterales</taxon>
        <taxon>Roseomonadaceae</taxon>
        <taxon>Roseomonas</taxon>
    </lineage>
</organism>
<evidence type="ECO:0000256" key="4">
    <source>
        <dbReference type="ARBA" id="ARBA00022982"/>
    </source>
</evidence>
<dbReference type="Gene3D" id="1.10.760.10">
    <property type="entry name" value="Cytochrome c-like domain"/>
    <property type="match status" value="1"/>
</dbReference>
<evidence type="ECO:0000256" key="7">
    <source>
        <dbReference type="SAM" id="SignalP"/>
    </source>
</evidence>
<keyword evidence="2 6" id="KW-0349">Heme</keyword>
<protein>
    <submittedName>
        <fullName evidence="9">C-type cytochrome</fullName>
    </submittedName>
</protein>
<keyword evidence="10" id="KW-1185">Reference proteome</keyword>
<dbReference type="Proteomes" id="UP001139516">
    <property type="component" value="Unassembled WGS sequence"/>
</dbReference>
<dbReference type="Pfam" id="PF00034">
    <property type="entry name" value="Cytochrom_C"/>
    <property type="match status" value="1"/>
</dbReference>
<evidence type="ECO:0000256" key="6">
    <source>
        <dbReference type="PROSITE-ProRule" id="PRU00433"/>
    </source>
</evidence>
<dbReference type="PANTHER" id="PTHR11961">
    <property type="entry name" value="CYTOCHROME C"/>
    <property type="match status" value="1"/>
</dbReference>
<keyword evidence="1" id="KW-0813">Transport</keyword>
<proteinExistence type="predicted"/>
<reference evidence="9" key="1">
    <citation type="submission" date="2022-04" db="EMBL/GenBank/DDBJ databases">
        <title>Roseomonas acroporae sp. nov., isolated from coral Acropora digitifera.</title>
        <authorList>
            <person name="Sun H."/>
        </authorList>
    </citation>
    <scope>NUCLEOTIDE SEQUENCE</scope>
    <source>
        <strain evidence="9">NAR14</strain>
    </source>
</reference>